<feature type="domain" description="Solute-binding protein family 5" evidence="4">
    <location>
        <begin position="5"/>
        <end position="427"/>
    </location>
</feature>
<comment type="subcellular location">
    <subcellularLocation>
        <location evidence="1">Cell membrane</location>
        <topology evidence="1">Lipid-anchor</topology>
    </subcellularLocation>
</comment>
<dbReference type="InterPro" id="IPR023765">
    <property type="entry name" value="SBP_5_CS"/>
</dbReference>
<sequence length="509" mass="56832">DKFTPMLATEVPSLANGLISPDGLTYTFPIRKGVKFHDGSVMTPDDVRYSIQRFLLQDQAGGPAWLLLSPLLGVDSTRDDNGKIQITYADVARAVSVQGDAVVFRLKKPFAPFLTIIAAWTSVMPRAWAAAHGDWDGRPGTWQKYNNPKTPDRYAFNHMNGTGPFRLDRWDQQAKEVTLVRHDAYWREPAGLARVVIRSVPEFTTRRLQLQQGDADLVVAAPNQQTQLRGLPGTVIQDNLPQIAVQTLQFNYKINTEANPDAGSGRLDGAGVPPDFFADIHVRRAFAYAFDYAGNLSGAYAGKGVIPHGPIVQGLLGFDSTVPVYTTNRDKAIAEFKEAAGGKVWETGFKFTIPFTAGNTARQTGAQIVKDTIQALNPKFQIDSRPVQSSSLIQLLRSHKGTMYFLGWFADYPDPHDFAQPFLAANGYFPQRGSYRNPEADRLVDEAVSTADPAKRKAVYRQLSMIAYNDVPYLFLVQPVTYYTMRSWVHGWYYNPIFPGQYFYTITKR</sequence>
<protein>
    <submittedName>
        <fullName evidence="5">ABC transporter substrate-binding protein</fullName>
    </submittedName>
</protein>
<organism evidence="5 6">
    <name type="scientific">Candidatus Segetimicrobium genomatis</name>
    <dbReference type="NCBI Taxonomy" id="2569760"/>
    <lineage>
        <taxon>Bacteria</taxon>
        <taxon>Bacillati</taxon>
        <taxon>Candidatus Sysuimicrobiota</taxon>
        <taxon>Candidatus Sysuimicrobiia</taxon>
        <taxon>Candidatus Sysuimicrobiales</taxon>
        <taxon>Candidatus Segetimicrobiaceae</taxon>
        <taxon>Candidatus Segetimicrobium</taxon>
    </lineage>
</organism>
<dbReference type="Gene3D" id="3.10.105.10">
    <property type="entry name" value="Dipeptide-binding Protein, Domain 3"/>
    <property type="match status" value="1"/>
</dbReference>
<dbReference type="InterPro" id="IPR030678">
    <property type="entry name" value="Peptide/Ni-bd"/>
</dbReference>
<dbReference type="PANTHER" id="PTHR30290:SF34">
    <property type="entry name" value="ABC TRANSPORTER, PERIPLASMIC OLIGO-PEPTIDE BINDING PROTEIN, PUTATIVE-RELATED"/>
    <property type="match status" value="1"/>
</dbReference>
<reference evidence="5 6" key="1">
    <citation type="journal article" date="2019" name="Nat. Microbiol.">
        <title>Mediterranean grassland soil C-N compound turnover is dependent on rainfall and depth, and is mediated by genomically divergent microorganisms.</title>
        <authorList>
            <person name="Diamond S."/>
            <person name="Andeer P.F."/>
            <person name="Li Z."/>
            <person name="Crits-Christoph A."/>
            <person name="Burstein D."/>
            <person name="Anantharaman K."/>
            <person name="Lane K.R."/>
            <person name="Thomas B.C."/>
            <person name="Pan C."/>
            <person name="Northen T.R."/>
            <person name="Banfield J.F."/>
        </authorList>
    </citation>
    <scope>NUCLEOTIDE SEQUENCE [LARGE SCALE GENOMIC DNA]</scope>
    <source>
        <strain evidence="5">NP_7</strain>
    </source>
</reference>
<name>A0A537J575_9BACT</name>
<evidence type="ECO:0000256" key="2">
    <source>
        <dbReference type="ARBA" id="ARBA00005695"/>
    </source>
</evidence>
<evidence type="ECO:0000259" key="4">
    <source>
        <dbReference type="Pfam" id="PF00496"/>
    </source>
</evidence>
<accession>A0A537J575</accession>
<dbReference type="PANTHER" id="PTHR30290">
    <property type="entry name" value="PERIPLASMIC BINDING COMPONENT OF ABC TRANSPORTER"/>
    <property type="match status" value="1"/>
</dbReference>
<dbReference type="InterPro" id="IPR000914">
    <property type="entry name" value="SBP_5_dom"/>
</dbReference>
<evidence type="ECO:0000256" key="3">
    <source>
        <dbReference type="ARBA" id="ARBA00022729"/>
    </source>
</evidence>
<dbReference type="PIRSF" id="PIRSF002741">
    <property type="entry name" value="MppA"/>
    <property type="match status" value="1"/>
</dbReference>
<feature type="non-terminal residue" evidence="5">
    <location>
        <position position="1"/>
    </location>
</feature>
<dbReference type="Pfam" id="PF00496">
    <property type="entry name" value="SBP_bac_5"/>
    <property type="match status" value="1"/>
</dbReference>
<evidence type="ECO:0000313" key="5">
    <source>
        <dbReference type="EMBL" id="TMI78645.1"/>
    </source>
</evidence>
<comment type="similarity">
    <text evidence="2">Belongs to the bacterial solute-binding protein 5 family.</text>
</comment>
<evidence type="ECO:0000256" key="1">
    <source>
        <dbReference type="ARBA" id="ARBA00004193"/>
    </source>
</evidence>
<evidence type="ECO:0000313" key="6">
    <source>
        <dbReference type="Proteomes" id="UP000320048"/>
    </source>
</evidence>
<dbReference type="GO" id="GO:1904680">
    <property type="term" value="F:peptide transmembrane transporter activity"/>
    <property type="evidence" value="ECO:0007669"/>
    <property type="project" value="TreeGrafter"/>
</dbReference>
<dbReference type="PROSITE" id="PS01040">
    <property type="entry name" value="SBP_BACTERIAL_5"/>
    <property type="match status" value="1"/>
</dbReference>
<dbReference type="GO" id="GO:0042597">
    <property type="term" value="C:periplasmic space"/>
    <property type="evidence" value="ECO:0007669"/>
    <property type="project" value="UniProtKB-ARBA"/>
</dbReference>
<dbReference type="Gene3D" id="3.40.190.10">
    <property type="entry name" value="Periplasmic binding protein-like II"/>
    <property type="match status" value="1"/>
</dbReference>
<dbReference type="GO" id="GO:0043190">
    <property type="term" value="C:ATP-binding cassette (ABC) transporter complex"/>
    <property type="evidence" value="ECO:0007669"/>
    <property type="project" value="InterPro"/>
</dbReference>
<keyword evidence="3" id="KW-0732">Signal</keyword>
<comment type="caution">
    <text evidence="5">The sequence shown here is derived from an EMBL/GenBank/DDBJ whole genome shotgun (WGS) entry which is preliminary data.</text>
</comment>
<dbReference type="EMBL" id="VBAO01000355">
    <property type="protein sequence ID" value="TMI78645.1"/>
    <property type="molecule type" value="Genomic_DNA"/>
</dbReference>
<dbReference type="Gene3D" id="3.90.76.10">
    <property type="entry name" value="Dipeptide-binding Protein, Domain 1"/>
    <property type="match status" value="1"/>
</dbReference>
<proteinExistence type="inferred from homology"/>
<dbReference type="CDD" id="cd08512">
    <property type="entry name" value="PBP2_NikA_DppA_OppA_like_7"/>
    <property type="match status" value="1"/>
</dbReference>
<dbReference type="GO" id="GO:0015833">
    <property type="term" value="P:peptide transport"/>
    <property type="evidence" value="ECO:0007669"/>
    <property type="project" value="TreeGrafter"/>
</dbReference>
<dbReference type="InterPro" id="IPR039424">
    <property type="entry name" value="SBP_5"/>
</dbReference>
<gene>
    <name evidence="5" type="ORF">E6H04_12055</name>
</gene>
<dbReference type="SUPFAM" id="SSF53850">
    <property type="entry name" value="Periplasmic binding protein-like II"/>
    <property type="match status" value="1"/>
</dbReference>
<dbReference type="AlphaFoldDB" id="A0A537J575"/>
<dbReference type="Proteomes" id="UP000320048">
    <property type="component" value="Unassembled WGS sequence"/>
</dbReference>